<dbReference type="Proteomes" id="UP000465360">
    <property type="component" value="Unassembled WGS sequence"/>
</dbReference>
<evidence type="ECO:0000313" key="1">
    <source>
        <dbReference type="EMBL" id="GFG92017.1"/>
    </source>
</evidence>
<sequence length="89" mass="10429">MHLRFATVCDSKYAVVTVGLTCDDEPVTQPTDPYDCPKPCGIPREMMLEIMRERELQELREEQEYWERSDDPRAAENLRAITDRLRKLG</sequence>
<proteinExistence type="predicted"/>
<dbReference type="EMBL" id="BLKZ01000001">
    <property type="protein sequence ID" value="GFG92017.1"/>
    <property type="molecule type" value="Genomic_DNA"/>
</dbReference>
<accession>A0A7I9YTX1</accession>
<gene>
    <name evidence="1" type="ORF">MBOU_40590</name>
</gene>
<keyword evidence="2" id="KW-1185">Reference proteome</keyword>
<evidence type="ECO:0000313" key="2">
    <source>
        <dbReference type="Proteomes" id="UP000465360"/>
    </source>
</evidence>
<name>A0A7I9YTX1_MYCBU</name>
<dbReference type="AlphaFoldDB" id="A0A7I9YTX1"/>
<protein>
    <submittedName>
        <fullName evidence="1">Uncharacterized protein</fullName>
    </submittedName>
</protein>
<organism evidence="1 2">
    <name type="scientific">Mycobacterium bourgelatii</name>
    <dbReference type="NCBI Taxonomy" id="1273442"/>
    <lineage>
        <taxon>Bacteria</taxon>
        <taxon>Bacillati</taxon>
        <taxon>Actinomycetota</taxon>
        <taxon>Actinomycetes</taxon>
        <taxon>Mycobacteriales</taxon>
        <taxon>Mycobacteriaceae</taxon>
        <taxon>Mycobacterium</taxon>
    </lineage>
</organism>
<reference evidence="1 2" key="1">
    <citation type="journal article" date="2019" name="Emerg. Microbes Infect.">
        <title>Comprehensive subspecies identification of 175 nontuberculous mycobacteria species based on 7547 genomic profiles.</title>
        <authorList>
            <person name="Matsumoto Y."/>
            <person name="Kinjo T."/>
            <person name="Motooka D."/>
            <person name="Nabeya D."/>
            <person name="Jung N."/>
            <person name="Uechi K."/>
            <person name="Horii T."/>
            <person name="Iida T."/>
            <person name="Fujita J."/>
            <person name="Nakamura S."/>
        </authorList>
    </citation>
    <scope>NUCLEOTIDE SEQUENCE [LARGE SCALE GENOMIC DNA]</scope>
    <source>
        <strain evidence="1 2">JCM 30725</strain>
    </source>
</reference>
<comment type="caution">
    <text evidence="1">The sequence shown here is derived from an EMBL/GenBank/DDBJ whole genome shotgun (WGS) entry which is preliminary data.</text>
</comment>